<feature type="compositionally biased region" description="Basic and acidic residues" evidence="1">
    <location>
        <begin position="484"/>
        <end position="499"/>
    </location>
</feature>
<keyword evidence="4" id="KW-1185">Reference proteome</keyword>
<comment type="caution">
    <text evidence="3">The sequence shown here is derived from an EMBL/GenBank/DDBJ whole genome shotgun (WGS) entry which is preliminary data.</text>
</comment>
<dbReference type="Proteomes" id="UP001465426">
    <property type="component" value="Unassembled WGS sequence"/>
</dbReference>
<feature type="transmembrane region" description="Helical" evidence="2">
    <location>
        <begin position="81"/>
        <end position="99"/>
    </location>
</feature>
<evidence type="ECO:0000313" key="4">
    <source>
        <dbReference type="Proteomes" id="UP001465426"/>
    </source>
</evidence>
<feature type="transmembrane region" description="Helical" evidence="2">
    <location>
        <begin position="199"/>
        <end position="217"/>
    </location>
</feature>
<feature type="transmembrane region" description="Helical" evidence="2">
    <location>
        <begin position="281"/>
        <end position="301"/>
    </location>
</feature>
<evidence type="ECO:0000256" key="2">
    <source>
        <dbReference type="SAM" id="Phobius"/>
    </source>
</evidence>
<dbReference type="RefSeq" id="WP_031536778.1">
    <property type="nucleotide sequence ID" value="NZ_JBBMFN010000104.1"/>
</dbReference>
<proteinExistence type="predicted"/>
<evidence type="ECO:0000313" key="3">
    <source>
        <dbReference type="EMBL" id="MEQ2468435.1"/>
    </source>
</evidence>
<keyword evidence="2" id="KW-0812">Transmembrane</keyword>
<keyword evidence="2" id="KW-1133">Transmembrane helix</keyword>
<organism evidence="3 4">
    <name type="scientific">Niallia hominis</name>
    <dbReference type="NCBI Taxonomy" id="3133173"/>
    <lineage>
        <taxon>Bacteria</taxon>
        <taxon>Bacillati</taxon>
        <taxon>Bacillota</taxon>
        <taxon>Bacilli</taxon>
        <taxon>Bacillales</taxon>
        <taxon>Bacillaceae</taxon>
        <taxon>Niallia</taxon>
    </lineage>
</organism>
<feature type="region of interest" description="Disordered" evidence="1">
    <location>
        <begin position="478"/>
        <end position="499"/>
    </location>
</feature>
<dbReference type="Pfam" id="PF13687">
    <property type="entry name" value="DUF4153"/>
    <property type="match status" value="1"/>
</dbReference>
<feature type="transmembrane region" description="Helical" evidence="2">
    <location>
        <begin position="29"/>
        <end position="45"/>
    </location>
</feature>
<feature type="transmembrane region" description="Helical" evidence="2">
    <location>
        <begin position="345"/>
        <end position="363"/>
    </location>
</feature>
<gene>
    <name evidence="3" type="ORF">WMO63_22545</name>
</gene>
<keyword evidence="2" id="KW-0472">Membrane</keyword>
<name>A0ABV1F4X4_9BACI</name>
<feature type="transmembrane region" description="Helical" evidence="2">
    <location>
        <begin position="313"/>
        <end position="333"/>
    </location>
</feature>
<feature type="transmembrane region" description="Helical" evidence="2">
    <location>
        <begin position="57"/>
        <end position="75"/>
    </location>
</feature>
<feature type="transmembrane region" description="Helical" evidence="2">
    <location>
        <begin position="153"/>
        <end position="171"/>
    </location>
</feature>
<evidence type="ECO:0000256" key="1">
    <source>
        <dbReference type="SAM" id="MobiDB-lite"/>
    </source>
</evidence>
<dbReference type="EMBL" id="JBBMFN010000104">
    <property type="protein sequence ID" value="MEQ2468435.1"/>
    <property type="molecule type" value="Genomic_DNA"/>
</dbReference>
<accession>A0ABV1F4X4</accession>
<reference evidence="3 4" key="1">
    <citation type="submission" date="2024-03" db="EMBL/GenBank/DDBJ databases">
        <title>Human intestinal bacterial collection.</title>
        <authorList>
            <person name="Pauvert C."/>
            <person name="Hitch T.C.A."/>
            <person name="Clavel T."/>
        </authorList>
    </citation>
    <scope>NUCLEOTIDE SEQUENCE [LARGE SCALE GENOMIC DNA]</scope>
    <source>
        <strain evidence="3 4">CLA-SR-H024</strain>
    </source>
</reference>
<feature type="transmembrane region" description="Helical" evidence="2">
    <location>
        <begin position="375"/>
        <end position="392"/>
    </location>
</feature>
<protein>
    <submittedName>
        <fullName evidence="3">DUF4173 domain-containing protein</fullName>
    </submittedName>
</protein>
<feature type="transmembrane region" description="Helical" evidence="2">
    <location>
        <begin position="238"/>
        <end position="261"/>
    </location>
</feature>
<dbReference type="InterPro" id="IPR025291">
    <property type="entry name" value="DUF4153"/>
</dbReference>
<sequence length="499" mass="59085">MNKKNSFYFIGCLLLAIFAEVTLFTEKIGISLSFFVVAYYVFYFYMTKKETHTHRIVGIYIFICIWTLTLSFVFVANPPFYAVNLLVIFLLIGVHTILITSPSFLSWSNVEFLWYMQKKFSSLFKFSRYLSILVRKRIKEYENERNYAIAKRILLGIVIVLPILFVLIFLLSSSDQYFSILIEKMITHLVSFNIDKISIFLRILLVFVFLVLWIKTISKKSVIILKDKKEINRSWEQATLLTILISINGLYLFYTIFEFQYFFNDVLMNGFTYATYAKRGFFELIIVTIINISITLLVNRFSKSRTILIKTSLSLLIIFSFIILLSAHLRLSLYEQAYGYTYLRLFSHSFIFLLAVLFAFTMIKIWIEKIQLMRIFLLLALLYYCGLNVIDVDRFIVSKNLERFEETNLIDLQYIESLSLSTVPVLMNYYERNREMNSIKHVLLAKKELLEKRDVKWQSYNMMEDRARKLLASMNLDDETAENENGKKYRLEESKNEKK</sequence>